<comment type="caution">
    <text evidence="1">The sequence shown here is derived from an EMBL/GenBank/DDBJ whole genome shotgun (WGS) entry which is preliminary data.</text>
</comment>
<organism evidence="1 2">
    <name type="scientific">Nocardioides humi</name>
    <dbReference type="NCBI Taxonomy" id="449461"/>
    <lineage>
        <taxon>Bacteria</taxon>
        <taxon>Bacillati</taxon>
        <taxon>Actinomycetota</taxon>
        <taxon>Actinomycetes</taxon>
        <taxon>Propionibacteriales</taxon>
        <taxon>Nocardioidaceae</taxon>
        <taxon>Nocardioides</taxon>
    </lineage>
</organism>
<dbReference type="Proteomes" id="UP001500842">
    <property type="component" value="Unassembled WGS sequence"/>
</dbReference>
<accession>A0ABN2BYV3</accession>
<gene>
    <name evidence="1" type="ORF">GCM10009788_59370</name>
</gene>
<evidence type="ECO:0008006" key="3">
    <source>
        <dbReference type="Google" id="ProtNLM"/>
    </source>
</evidence>
<reference evidence="1 2" key="1">
    <citation type="journal article" date="2019" name="Int. J. Syst. Evol. Microbiol.">
        <title>The Global Catalogue of Microorganisms (GCM) 10K type strain sequencing project: providing services to taxonomists for standard genome sequencing and annotation.</title>
        <authorList>
            <consortium name="The Broad Institute Genomics Platform"/>
            <consortium name="The Broad Institute Genome Sequencing Center for Infectious Disease"/>
            <person name="Wu L."/>
            <person name="Ma J."/>
        </authorList>
    </citation>
    <scope>NUCLEOTIDE SEQUENCE [LARGE SCALE GENOMIC DNA]</scope>
    <source>
        <strain evidence="1 2">JCM 14942</strain>
    </source>
</reference>
<protein>
    <recommendedName>
        <fullName evidence="3">FCS-type domain-containing protein</fullName>
    </recommendedName>
</protein>
<dbReference type="EMBL" id="BAAAOR010000059">
    <property type="protein sequence ID" value="GAA1549792.1"/>
    <property type="molecule type" value="Genomic_DNA"/>
</dbReference>
<name>A0ABN2BYV3_9ACTN</name>
<proteinExistence type="predicted"/>
<keyword evidence="2" id="KW-1185">Reference proteome</keyword>
<evidence type="ECO:0000313" key="2">
    <source>
        <dbReference type="Proteomes" id="UP001500842"/>
    </source>
</evidence>
<evidence type="ECO:0000313" key="1">
    <source>
        <dbReference type="EMBL" id="GAA1549792.1"/>
    </source>
</evidence>
<sequence>MAITRSYQSVGECQHCGGPMPVGKSTGRRRVYCAPACRKAAYEKRRARKPDATIVKVVDRVVVERHETIVDKGHDIGTCQFRVAQSPRACTLIVQHLAGMARNKELLDNNEWAPAVRAIEDLFNAITGPPPRRYR</sequence>